<keyword evidence="4" id="KW-1185">Reference proteome</keyword>
<evidence type="ECO:0000313" key="4">
    <source>
        <dbReference type="Proteomes" id="UP000245590"/>
    </source>
</evidence>
<comment type="caution">
    <text evidence="3">The sequence shown here is derived from an EMBL/GenBank/DDBJ whole genome shotgun (WGS) entry which is preliminary data.</text>
</comment>
<feature type="domain" description="Helix-turn-helix" evidence="2">
    <location>
        <begin position="84"/>
        <end position="134"/>
    </location>
</feature>
<dbReference type="OrthoDB" id="5524782at2"/>
<organism evidence="3 4">
    <name type="scientific">Brachybacterium endophyticum</name>
    <dbReference type="NCBI Taxonomy" id="2182385"/>
    <lineage>
        <taxon>Bacteria</taxon>
        <taxon>Bacillati</taxon>
        <taxon>Actinomycetota</taxon>
        <taxon>Actinomycetes</taxon>
        <taxon>Micrococcales</taxon>
        <taxon>Dermabacteraceae</taxon>
        <taxon>Brachybacterium</taxon>
    </lineage>
</organism>
<dbReference type="Proteomes" id="UP000245590">
    <property type="component" value="Unassembled WGS sequence"/>
</dbReference>
<dbReference type="RefSeq" id="WP_109276325.1">
    <property type="nucleotide sequence ID" value="NZ_QFKX01000005.1"/>
</dbReference>
<reference evidence="3 4" key="1">
    <citation type="submission" date="2018-05" db="EMBL/GenBank/DDBJ databases">
        <title>Brachybacterium sp. M1HQ-2T, whole genome shotgun sequence.</title>
        <authorList>
            <person name="Tuo L."/>
        </authorList>
    </citation>
    <scope>NUCLEOTIDE SEQUENCE [LARGE SCALE GENOMIC DNA]</scope>
    <source>
        <strain evidence="3 4">M1HQ-2</strain>
    </source>
</reference>
<proteinExistence type="predicted"/>
<accession>A0A2U2RHQ5</accession>
<dbReference type="AlphaFoldDB" id="A0A2U2RHQ5"/>
<sequence length="141" mass="15185">MGVFSFRGRLSLVRRRVSASILAFWVATDQNTRPSAPPRGRAQCDAAGNDPPPTQVSAAEPMQPAGALHAMTELTITPLTFRGDQAAAYLNLSPKTLAKMRMSGTGPRYAKLHAGPRAGILYRVADLDAWVEERLVGGGRR</sequence>
<gene>
    <name evidence="3" type="ORF">DEO23_12270</name>
</gene>
<feature type="region of interest" description="Disordered" evidence="1">
    <location>
        <begin position="31"/>
        <end position="58"/>
    </location>
</feature>
<dbReference type="Pfam" id="PF12728">
    <property type="entry name" value="HTH_17"/>
    <property type="match status" value="1"/>
</dbReference>
<protein>
    <recommendedName>
        <fullName evidence="2">Helix-turn-helix domain-containing protein</fullName>
    </recommendedName>
</protein>
<dbReference type="EMBL" id="QFKX01000005">
    <property type="protein sequence ID" value="PWH05361.1"/>
    <property type="molecule type" value="Genomic_DNA"/>
</dbReference>
<name>A0A2U2RHQ5_9MICO</name>
<evidence type="ECO:0000259" key="2">
    <source>
        <dbReference type="Pfam" id="PF12728"/>
    </source>
</evidence>
<dbReference type="InterPro" id="IPR041657">
    <property type="entry name" value="HTH_17"/>
</dbReference>
<evidence type="ECO:0000313" key="3">
    <source>
        <dbReference type="EMBL" id="PWH05361.1"/>
    </source>
</evidence>
<evidence type="ECO:0000256" key="1">
    <source>
        <dbReference type="SAM" id="MobiDB-lite"/>
    </source>
</evidence>